<dbReference type="Pfam" id="PF01553">
    <property type="entry name" value="Acyltransferase"/>
    <property type="match status" value="1"/>
</dbReference>
<dbReference type="PANTHER" id="PTHR10434">
    <property type="entry name" value="1-ACYL-SN-GLYCEROL-3-PHOSPHATE ACYLTRANSFERASE"/>
    <property type="match status" value="1"/>
</dbReference>
<keyword evidence="7" id="KW-1185">Reference proteome</keyword>
<dbReference type="InterPro" id="IPR002123">
    <property type="entry name" value="Plipid/glycerol_acylTrfase"/>
</dbReference>
<keyword evidence="4" id="KW-0812">Transmembrane</keyword>
<feature type="transmembrane region" description="Helical" evidence="4">
    <location>
        <begin position="115"/>
        <end position="134"/>
    </location>
</feature>
<evidence type="ECO:0000256" key="4">
    <source>
        <dbReference type="SAM" id="Phobius"/>
    </source>
</evidence>
<reference evidence="7" key="1">
    <citation type="submission" date="2015-11" db="EMBL/GenBank/DDBJ databases">
        <authorList>
            <person name="Seth-Smith H.M.B."/>
        </authorList>
    </citation>
    <scope>NUCLEOTIDE SEQUENCE [LARGE SCALE GENOMIC DNA]</scope>
    <source>
        <strain evidence="7">2013Ark11</strain>
    </source>
</reference>
<name>A0A0S4M191_9BURK</name>
<evidence type="ECO:0000313" key="7">
    <source>
        <dbReference type="Proteomes" id="UP000198651"/>
    </source>
</evidence>
<proteinExistence type="predicted"/>
<dbReference type="OrthoDB" id="9812274at2"/>
<keyword evidence="2 6" id="KW-0808">Transferase</keyword>
<comment type="pathway">
    <text evidence="1">Lipid metabolism.</text>
</comment>
<evidence type="ECO:0000256" key="3">
    <source>
        <dbReference type="ARBA" id="ARBA00023315"/>
    </source>
</evidence>
<accession>A0A0S4M191</accession>
<organism evidence="6 7">
    <name type="scientific">Candidatus Ichthyocystis hellenicum</name>
    <dbReference type="NCBI Taxonomy" id="1561003"/>
    <lineage>
        <taxon>Bacteria</taxon>
        <taxon>Pseudomonadati</taxon>
        <taxon>Pseudomonadota</taxon>
        <taxon>Betaproteobacteria</taxon>
        <taxon>Burkholderiales</taxon>
        <taxon>Candidatus Ichthyocystis</taxon>
    </lineage>
</organism>
<keyword evidence="3 6" id="KW-0012">Acyltransferase</keyword>
<dbReference type="RefSeq" id="WP_092342339.1">
    <property type="nucleotide sequence ID" value="NZ_LN906597.1"/>
</dbReference>
<evidence type="ECO:0000259" key="5">
    <source>
        <dbReference type="SMART" id="SM00563"/>
    </source>
</evidence>
<dbReference type="GO" id="GO:0003841">
    <property type="term" value="F:1-acylglycerol-3-phosphate O-acyltransferase activity"/>
    <property type="evidence" value="ECO:0007669"/>
    <property type="project" value="TreeGrafter"/>
</dbReference>
<dbReference type="SUPFAM" id="SSF69593">
    <property type="entry name" value="Glycerol-3-phosphate (1)-acyltransferase"/>
    <property type="match status" value="1"/>
</dbReference>
<keyword evidence="4" id="KW-1133">Transmembrane helix</keyword>
<dbReference type="Proteomes" id="UP000198651">
    <property type="component" value="Chromosome I"/>
</dbReference>
<dbReference type="CDD" id="cd07989">
    <property type="entry name" value="LPLAT_AGPAT-like"/>
    <property type="match status" value="1"/>
</dbReference>
<evidence type="ECO:0000256" key="2">
    <source>
        <dbReference type="ARBA" id="ARBA00022679"/>
    </source>
</evidence>
<sequence length="251" mass="28238">MKIHLRFLGNGILGQIIRAIIIIVVIIASSIVAFFAGVFSLHRDSTTRLKIIMSIVKWLSYAMHDFMIGKIIFKGKENLDQIKGPVIFSSNHESYWDAITMPVILQPTVFTIKRYILFIPFAGWTIALTPVIKVDSGLFGWKRKDKQIVLEKGKNELKKGNSVLFYSQGTRIRDGSRAPFKKGAARLALETNTPIIPIAVNSIKIWTGVIFTKTGDVTMSFGKAIYPKGKTVEELTGELEDWIYTERSTLD</sequence>
<feature type="domain" description="Phospholipid/glycerol acyltransferase" evidence="5">
    <location>
        <begin position="86"/>
        <end position="203"/>
    </location>
</feature>
<dbReference type="EMBL" id="LN906597">
    <property type="protein sequence ID" value="CUT17409.1"/>
    <property type="molecule type" value="Genomic_DNA"/>
</dbReference>
<keyword evidence="4" id="KW-0472">Membrane</keyword>
<dbReference type="SMART" id="SM00563">
    <property type="entry name" value="PlsC"/>
    <property type="match status" value="1"/>
</dbReference>
<evidence type="ECO:0000256" key="1">
    <source>
        <dbReference type="ARBA" id="ARBA00005189"/>
    </source>
</evidence>
<dbReference type="PANTHER" id="PTHR10434:SF11">
    <property type="entry name" value="1-ACYL-SN-GLYCEROL-3-PHOSPHATE ACYLTRANSFERASE"/>
    <property type="match status" value="1"/>
</dbReference>
<gene>
    <name evidence="6" type="ORF">Ark11_0564</name>
</gene>
<dbReference type="STRING" id="1561003.Ark11_0564"/>
<dbReference type="AlphaFoldDB" id="A0A0S4M191"/>
<dbReference type="GO" id="GO:0006654">
    <property type="term" value="P:phosphatidic acid biosynthetic process"/>
    <property type="evidence" value="ECO:0007669"/>
    <property type="project" value="TreeGrafter"/>
</dbReference>
<evidence type="ECO:0000313" key="6">
    <source>
        <dbReference type="EMBL" id="CUT17409.1"/>
    </source>
</evidence>
<protein>
    <submittedName>
        <fullName evidence="6">Putative 1-acyl-sn-glycerol-3-phosphate acyltransferase</fullName>
    </submittedName>
</protein>
<feature type="transmembrane region" description="Helical" evidence="4">
    <location>
        <begin position="16"/>
        <end position="39"/>
    </location>
</feature>